<name>A0A179FU98_METCM</name>
<dbReference type="AlphaFoldDB" id="A0A179FU98"/>
<dbReference type="InterPro" id="IPR052907">
    <property type="entry name" value="Beta-lactamase/esterase"/>
</dbReference>
<feature type="domain" description="Beta-lactamase-related" evidence="1">
    <location>
        <begin position="16"/>
        <end position="362"/>
    </location>
</feature>
<dbReference type="PANTHER" id="PTHR43319:SF3">
    <property type="entry name" value="BETA-LACTAMASE-RELATED DOMAIN-CONTAINING PROTEIN"/>
    <property type="match status" value="1"/>
</dbReference>
<organism evidence="2 3">
    <name type="scientific">Pochonia chlamydosporia 170</name>
    <dbReference type="NCBI Taxonomy" id="1380566"/>
    <lineage>
        <taxon>Eukaryota</taxon>
        <taxon>Fungi</taxon>
        <taxon>Dikarya</taxon>
        <taxon>Ascomycota</taxon>
        <taxon>Pezizomycotina</taxon>
        <taxon>Sordariomycetes</taxon>
        <taxon>Hypocreomycetidae</taxon>
        <taxon>Hypocreales</taxon>
        <taxon>Clavicipitaceae</taxon>
        <taxon>Pochonia</taxon>
    </lineage>
</organism>
<dbReference type="SUPFAM" id="SSF56601">
    <property type="entry name" value="beta-lactamase/transpeptidase-like"/>
    <property type="match status" value="1"/>
</dbReference>
<sequence length="386" mass="41616">MDSVQGECDPRFARVKELLAQYLDSNEELGASICINLDGRTVVDIWGGHADLERTEPWTKNTVGPVWSTTKCVTNLAALILIDRGLLDPGEKVAKYWPEFAANGKQDVEVRHILSHTSGLAAWDTPITVEDIYDVPSATAKLARQAPWWTPGTSSGYHLISQGHLVGELVQRVSGKSLRDFVKTEIAVPLGADFQIGADEEDWDRICDIVPPPPPSVMPDGIDPESVMMKAFNGTPMKAENASTAEFRRARLGGMGGFGNARSVVQILSAITLGGSAAGKQLLSQKTVDLIFAEQSNGMDLVLATPLTFGVGFALATKAQTNGWVPQGRTCFWVGWGGSAGIMDMDKRMTIGYTMNKMGEGMVGSSRTEGYVRAIYSAMSDVEADV</sequence>
<reference evidence="2 3" key="1">
    <citation type="journal article" date="2016" name="PLoS Pathog.">
        <title>Biosynthesis of antibiotic leucinostatins in bio-control fungus Purpureocillium lilacinum and their inhibition on phytophthora revealed by genome mining.</title>
        <authorList>
            <person name="Wang G."/>
            <person name="Liu Z."/>
            <person name="Lin R."/>
            <person name="Li E."/>
            <person name="Mao Z."/>
            <person name="Ling J."/>
            <person name="Yang Y."/>
            <person name="Yin W.B."/>
            <person name="Xie B."/>
        </authorList>
    </citation>
    <scope>NUCLEOTIDE SEQUENCE [LARGE SCALE GENOMIC DNA]</scope>
    <source>
        <strain evidence="2">170</strain>
    </source>
</reference>
<comment type="caution">
    <text evidence="2">The sequence shown here is derived from an EMBL/GenBank/DDBJ whole genome shotgun (WGS) entry which is preliminary data.</text>
</comment>
<evidence type="ECO:0000313" key="3">
    <source>
        <dbReference type="Proteomes" id="UP000078397"/>
    </source>
</evidence>
<dbReference type="STRING" id="1380566.A0A179FU98"/>
<dbReference type="EMBL" id="LSBJ02000003">
    <property type="protein sequence ID" value="OAQ69236.1"/>
    <property type="molecule type" value="Genomic_DNA"/>
</dbReference>
<dbReference type="OrthoDB" id="5946976at2759"/>
<dbReference type="RefSeq" id="XP_018146086.1">
    <property type="nucleotide sequence ID" value="XM_018284542.1"/>
</dbReference>
<protein>
    <submittedName>
        <fullName evidence="2">Beta-lactamase</fullName>
    </submittedName>
</protein>
<dbReference type="KEGG" id="pchm:VFPPC_05330"/>
<dbReference type="InterPro" id="IPR012338">
    <property type="entry name" value="Beta-lactam/transpept-like"/>
</dbReference>
<keyword evidence="3" id="KW-1185">Reference proteome</keyword>
<accession>A0A179FU98</accession>
<dbReference type="Pfam" id="PF00144">
    <property type="entry name" value="Beta-lactamase"/>
    <property type="match status" value="1"/>
</dbReference>
<dbReference type="Proteomes" id="UP000078397">
    <property type="component" value="Unassembled WGS sequence"/>
</dbReference>
<proteinExistence type="predicted"/>
<gene>
    <name evidence="2" type="ORF">VFPPC_05330</name>
</gene>
<evidence type="ECO:0000259" key="1">
    <source>
        <dbReference type="Pfam" id="PF00144"/>
    </source>
</evidence>
<dbReference type="GeneID" id="28848536"/>
<dbReference type="Gene3D" id="3.40.710.10">
    <property type="entry name" value="DD-peptidase/beta-lactamase superfamily"/>
    <property type="match status" value="1"/>
</dbReference>
<dbReference type="InterPro" id="IPR001466">
    <property type="entry name" value="Beta-lactam-related"/>
</dbReference>
<dbReference type="PANTHER" id="PTHR43319">
    <property type="entry name" value="BETA-LACTAMASE-RELATED"/>
    <property type="match status" value="1"/>
</dbReference>
<evidence type="ECO:0000313" key="2">
    <source>
        <dbReference type="EMBL" id="OAQ69236.1"/>
    </source>
</evidence>